<evidence type="ECO:0000256" key="3">
    <source>
        <dbReference type="ARBA" id="ARBA00022840"/>
    </source>
</evidence>
<dbReference type="Proteomes" id="UP001642483">
    <property type="component" value="Unassembled WGS sequence"/>
</dbReference>
<reference evidence="6 7" key="1">
    <citation type="submission" date="2024-02" db="EMBL/GenBank/DDBJ databases">
        <authorList>
            <person name="Daric V."/>
            <person name="Darras S."/>
        </authorList>
    </citation>
    <scope>NUCLEOTIDE SEQUENCE [LARGE SCALE GENOMIC DNA]</scope>
</reference>
<organism evidence="6 7">
    <name type="scientific">Clavelina lepadiformis</name>
    <name type="common">Light-bulb sea squirt</name>
    <name type="synonym">Ascidia lepadiformis</name>
    <dbReference type="NCBI Taxonomy" id="159417"/>
    <lineage>
        <taxon>Eukaryota</taxon>
        <taxon>Metazoa</taxon>
        <taxon>Chordata</taxon>
        <taxon>Tunicata</taxon>
        <taxon>Ascidiacea</taxon>
        <taxon>Aplousobranchia</taxon>
        <taxon>Clavelinidae</taxon>
        <taxon>Clavelina</taxon>
    </lineage>
</organism>
<comment type="caution">
    <text evidence="6">The sequence shown here is derived from an EMBL/GenBank/DDBJ whole genome shotgun (WGS) entry which is preliminary data.</text>
</comment>
<evidence type="ECO:0000256" key="5">
    <source>
        <dbReference type="SAM" id="MobiDB-lite"/>
    </source>
</evidence>
<keyword evidence="1" id="KW-0436">Ligase</keyword>
<name>A0ABP0GD28_CLALP</name>
<dbReference type="Pfam" id="PF03133">
    <property type="entry name" value="TTL"/>
    <property type="match status" value="1"/>
</dbReference>
<feature type="coiled-coil region" evidence="4">
    <location>
        <begin position="401"/>
        <end position="435"/>
    </location>
</feature>
<dbReference type="PROSITE" id="PS51221">
    <property type="entry name" value="TTL"/>
    <property type="match status" value="1"/>
</dbReference>
<feature type="compositionally biased region" description="Basic residues" evidence="5">
    <location>
        <begin position="575"/>
        <end position="588"/>
    </location>
</feature>
<evidence type="ECO:0000256" key="2">
    <source>
        <dbReference type="ARBA" id="ARBA00022741"/>
    </source>
</evidence>
<accession>A0ABP0GD28</accession>
<evidence type="ECO:0000313" key="7">
    <source>
        <dbReference type="Proteomes" id="UP001642483"/>
    </source>
</evidence>
<keyword evidence="7" id="KW-1185">Reference proteome</keyword>
<proteinExistence type="predicted"/>
<evidence type="ECO:0000313" key="6">
    <source>
        <dbReference type="EMBL" id="CAK8689694.1"/>
    </source>
</evidence>
<dbReference type="PANTHER" id="PTHR12241:SF147">
    <property type="entry name" value="TUBULIN POLYGLUTAMYLASE TTLL7"/>
    <property type="match status" value="1"/>
</dbReference>
<protein>
    <recommendedName>
        <fullName evidence="8">Tubulin polyglutamylase TTLL7</fullName>
    </recommendedName>
</protein>
<dbReference type="PANTHER" id="PTHR12241">
    <property type="entry name" value="TUBULIN POLYGLUTAMYLASE"/>
    <property type="match status" value="1"/>
</dbReference>
<gene>
    <name evidence="6" type="ORF">CVLEPA_LOCUS21660</name>
</gene>
<dbReference type="InterPro" id="IPR004344">
    <property type="entry name" value="TTL/TTLL_fam"/>
</dbReference>
<evidence type="ECO:0000256" key="1">
    <source>
        <dbReference type="ARBA" id="ARBA00022598"/>
    </source>
</evidence>
<dbReference type="Gene3D" id="3.30.470.20">
    <property type="entry name" value="ATP-grasp fold, B domain"/>
    <property type="match status" value="1"/>
</dbReference>
<evidence type="ECO:0000256" key="4">
    <source>
        <dbReference type="SAM" id="Coils"/>
    </source>
</evidence>
<keyword evidence="4" id="KW-0175">Coiled coil</keyword>
<evidence type="ECO:0008006" key="8">
    <source>
        <dbReference type="Google" id="ProtNLM"/>
    </source>
</evidence>
<sequence>MKLHDGDHQFQPSERVKKKRRKSCITANTANCKYDLVRASIEANGMALLKEDSAESVSAYLHWHDSVVPFERFQALKEYQHINHFPSMGEICRKDLLARNMAKMKRARPDEFNFTPRTWNMPSEYNLLLLHAKDAKNAGKKASTFIQKPANGAMGNGIQLFRNAEKIQPSEHTIVQEYLDKPLLLDGYKMDLRLYVLITSCDPLRIFLYQDGLVRLSTEKYAKPSEHNVDQVYMHLTNYSVNKQNDKFERHSDFDRGSKRSIKSLLHHLKHAGYDTNTLWQNISDLVVKTVIVASPHLLHSYRMCRPGQSPHSASVCFEVLGFDIFLDKKLKPWLLEVNRAPSFGGDEKIDQDIKGGVLHDALNLINIRASDKRRNLAQQKSITQKRLFMHFKSRLTPDNLSATEQRKALVSQRKEQLKTKLAWLRKEAAREEFEDANMRGYKRIYPCHDKKHSERYSNLIATAFKMFQTQCAPLQRNEHYRPENEDMLIDLIEQCEIEEGLIPKSSKSLSSMPTLPPSRSGSSKHQQRSYFDTSSSSHSSSEDDEDEFLHLHKNISSARSRSRQDALKPSTNAIHRKSPRIQRKKSLEKKMDIEETLTSSSLAMYKLPLPETRLQTAPVRGSKTRNVRAPSAITAGVHRLHSPNKYLSRLVIPEPRPVKLLSQEREIERTEQTLLALQKTRIKFPGKSDVEADNTLDNIMKNWKYHKPRVASYWLVKLDSTKRQKVIDIVRNSVRIVMQKIWRSSNTDSLRLTRLFNRVFNRLHWSHGQGLWSCFTTSSNSWETILSKSTDTVTLVELNCCRRVVHLCKDCLLIVYQFANDVSDHVVKADVPGQLRPTHERYQTSQLYRRPLTEPTNPVERPGLKSFHNVPARFSRSSITTAKYHLLSSRP</sequence>
<keyword evidence="2" id="KW-0547">Nucleotide-binding</keyword>
<keyword evidence="3" id="KW-0067">ATP-binding</keyword>
<feature type="compositionally biased region" description="Polar residues" evidence="5">
    <location>
        <begin position="506"/>
        <end position="534"/>
    </location>
</feature>
<feature type="region of interest" description="Disordered" evidence="5">
    <location>
        <begin position="1"/>
        <end position="22"/>
    </location>
</feature>
<feature type="region of interest" description="Disordered" evidence="5">
    <location>
        <begin position="504"/>
        <end position="588"/>
    </location>
</feature>
<dbReference type="SUPFAM" id="SSF56059">
    <property type="entry name" value="Glutathione synthetase ATP-binding domain-like"/>
    <property type="match status" value="1"/>
</dbReference>
<dbReference type="EMBL" id="CAWYQH010000108">
    <property type="protein sequence ID" value="CAK8689694.1"/>
    <property type="molecule type" value="Genomic_DNA"/>
</dbReference>